<feature type="transmembrane region" description="Helical" evidence="1">
    <location>
        <begin position="250"/>
        <end position="269"/>
    </location>
</feature>
<accession>A0ABY6VQK8</accession>
<reference evidence="2 3" key="1">
    <citation type="submission" date="2019-08" db="EMBL/GenBank/DDBJ databases">
        <authorList>
            <person name="Peeters C."/>
        </authorList>
    </citation>
    <scope>NUCLEOTIDE SEQUENCE [LARGE SCALE GENOMIC DNA]</scope>
    <source>
        <strain evidence="2 3">LMG 20602</strain>
    </source>
</reference>
<feature type="transmembrane region" description="Helical" evidence="1">
    <location>
        <begin position="187"/>
        <end position="207"/>
    </location>
</feature>
<keyword evidence="1" id="KW-1133">Transmembrane helix</keyword>
<dbReference type="NCBIfam" id="TIGR00366">
    <property type="entry name" value="TIGR00366 family protein"/>
    <property type="match status" value="1"/>
</dbReference>
<dbReference type="InterPro" id="IPR006161">
    <property type="entry name" value="CHP00366"/>
</dbReference>
<feature type="transmembrane region" description="Helical" evidence="1">
    <location>
        <begin position="26"/>
        <end position="44"/>
    </location>
</feature>
<organism evidence="2 3">
    <name type="scientific">Pandoraea capi</name>
    <dbReference type="NCBI Taxonomy" id="2508286"/>
    <lineage>
        <taxon>Bacteria</taxon>
        <taxon>Pseudomonadati</taxon>
        <taxon>Pseudomonadota</taxon>
        <taxon>Betaproteobacteria</taxon>
        <taxon>Burkholderiales</taxon>
        <taxon>Burkholderiaceae</taxon>
        <taxon>Pandoraea</taxon>
    </lineage>
</organism>
<evidence type="ECO:0000313" key="2">
    <source>
        <dbReference type="EMBL" id="VVD68203.1"/>
    </source>
</evidence>
<keyword evidence="1" id="KW-0812">Transmembrane</keyword>
<feature type="transmembrane region" description="Helical" evidence="1">
    <location>
        <begin position="100"/>
        <end position="129"/>
    </location>
</feature>
<dbReference type="EMBL" id="CABPRV010000001">
    <property type="protein sequence ID" value="VVD68203.1"/>
    <property type="molecule type" value="Genomic_DNA"/>
</dbReference>
<sequence length="445" mass="47508">MEETVVVKSISRFFTQVVHRFLPDPLIFAIFLTVITFALALSFTPKTPGDLVLLWGSGFWNLLAFSMQMAMILVTGHALASSGPMKRAMAALAGAARSPAQATMMVALLAGVACAINWGFGLVLGAMFAREVARRVKGTDYRLLVACAYMGFLTWHGGLSGSVPLVAATHGNPMEKVVGLIPVSQTLFTGYNAFITVGLIVMLPLLARAMMPRPNEVVTVDPKLLVDEPTHERVLGPNATFAEKLEESRLLSLLVFALIAGFLVLRTVTKGFTLDIDTVNIAFLGIGILLHRTPMAYARAIANAARGASSIMIQFPFYAGIQATMDHSGLAGVITNWFIEIANAHTFPLLAFLSSAVINFAVPSGGGHWVVQGPFVMPAAQALHADLGKAAMAIAYGEAWTNMAQPFWALPALAIAGLGVRDIMGYCVTALLFSGVIFVAGMYLF</sequence>
<feature type="transmembrane region" description="Helical" evidence="1">
    <location>
        <begin position="423"/>
        <end position="444"/>
    </location>
</feature>
<dbReference type="Proteomes" id="UP000366065">
    <property type="component" value="Unassembled WGS sequence"/>
</dbReference>
<dbReference type="PANTHER" id="PTHR41983">
    <property type="entry name" value="SHORT-CHAIN FATTY ACID TRANSPORTER-RELATED"/>
    <property type="match status" value="1"/>
</dbReference>
<evidence type="ECO:0000313" key="3">
    <source>
        <dbReference type="Proteomes" id="UP000366065"/>
    </source>
</evidence>
<comment type="caution">
    <text evidence="2">The sequence shown here is derived from an EMBL/GenBank/DDBJ whole genome shotgun (WGS) entry which is preliminary data.</text>
</comment>
<dbReference type="Pfam" id="PF02667">
    <property type="entry name" value="SCFA_trans"/>
    <property type="match status" value="1"/>
</dbReference>
<dbReference type="InterPro" id="IPR006160">
    <property type="entry name" value="SCFA_transpt_AtoE"/>
</dbReference>
<feature type="transmembrane region" description="Helical" evidence="1">
    <location>
        <begin position="141"/>
        <end position="167"/>
    </location>
</feature>
<dbReference type="PANTHER" id="PTHR41983:SF2">
    <property type="entry name" value="SHORT-CHAIN FATTY ACID TRANSPORTER-RELATED"/>
    <property type="match status" value="1"/>
</dbReference>
<proteinExistence type="predicted"/>
<evidence type="ECO:0000256" key="1">
    <source>
        <dbReference type="SAM" id="Phobius"/>
    </source>
</evidence>
<protein>
    <submittedName>
        <fullName evidence="2">Short-chain fatty acid transporter</fullName>
    </submittedName>
</protein>
<gene>
    <name evidence="2" type="ORF">PCA20602_00479</name>
</gene>
<feature type="transmembrane region" description="Helical" evidence="1">
    <location>
        <begin position="281"/>
        <end position="302"/>
    </location>
</feature>
<keyword evidence="1" id="KW-0472">Membrane</keyword>
<name>A0ABY6VQK8_9BURK</name>
<keyword evidence="3" id="KW-1185">Reference proteome</keyword>
<dbReference type="RefSeq" id="WP_425495630.1">
    <property type="nucleotide sequence ID" value="NZ_CABPRV010000001.1"/>
</dbReference>
<feature type="transmembrane region" description="Helical" evidence="1">
    <location>
        <begin position="51"/>
        <end position="80"/>
    </location>
</feature>